<evidence type="ECO:0000256" key="6">
    <source>
        <dbReference type="ARBA" id="ARBA00023136"/>
    </source>
</evidence>
<dbReference type="GO" id="GO:0009279">
    <property type="term" value="C:cell outer membrane"/>
    <property type="evidence" value="ECO:0007669"/>
    <property type="project" value="UniProtKB-SubCell"/>
</dbReference>
<dbReference type="InterPro" id="IPR000531">
    <property type="entry name" value="Beta-barrel_TonB"/>
</dbReference>
<keyword evidence="2" id="KW-0813">Transport</keyword>
<keyword evidence="5" id="KW-0798">TonB box</keyword>
<keyword evidence="4" id="KW-0732">Signal</keyword>
<dbReference type="Pfam" id="PF07715">
    <property type="entry name" value="Plug"/>
    <property type="match status" value="1"/>
</dbReference>
<comment type="subcellular location">
    <subcellularLocation>
        <location evidence="1">Cell outer membrane</location>
        <topology evidence="1">Multi-pass membrane protein</topology>
    </subcellularLocation>
</comment>
<proteinExistence type="predicted"/>
<dbReference type="InterPro" id="IPR039426">
    <property type="entry name" value="TonB-dep_rcpt-like"/>
</dbReference>
<evidence type="ECO:0000256" key="5">
    <source>
        <dbReference type="ARBA" id="ARBA00023077"/>
    </source>
</evidence>
<evidence type="ECO:0000256" key="3">
    <source>
        <dbReference type="ARBA" id="ARBA00022692"/>
    </source>
</evidence>
<sequence length="391" mass="44428">NVNISIRGSSDYKPGGYNNRVLLLIDGFPAAIPNSGSSDWNAIPIENIERIEVVRGPASSLYGHNSMGGVINMVTKSDSPNNMVAYQAGIGSFKNGALDLNYSRNLHKFNVFSAFGYNASDGHRFNANHKNVRSSIKLNGNIFGNQRWLISSIISKSFNGQPGFVYADNPELKSFRQSERTSSYLHIFYSRPLLYNGILSTSLAINHFNTIYNDRNDTPEGELQGSTIYKDKSYVWRNEYQKVFNDKSVITIGTEVGLDLSKADVINFIYDQPKQSTMAIFSQIKKNISENWILDFGLRYDYRQVQGGEQYRKILFEAMSPKLNFYFKPNDNIQFHLSVNRGFRAPSISELFLQYESNYGLQYHGNSQLQPEFMTAIEIGIAKFETQQQTW</sequence>
<dbReference type="GO" id="GO:0015344">
    <property type="term" value="F:siderophore uptake transmembrane transporter activity"/>
    <property type="evidence" value="ECO:0007669"/>
    <property type="project" value="TreeGrafter"/>
</dbReference>
<keyword evidence="7" id="KW-0675">Receptor</keyword>
<dbReference type="Gene3D" id="2.170.130.10">
    <property type="entry name" value="TonB-dependent receptor, plug domain"/>
    <property type="match status" value="1"/>
</dbReference>
<dbReference type="EMBL" id="UINC01090218">
    <property type="protein sequence ID" value="SVC41963.1"/>
    <property type="molecule type" value="Genomic_DNA"/>
</dbReference>
<evidence type="ECO:0000256" key="4">
    <source>
        <dbReference type="ARBA" id="ARBA00022729"/>
    </source>
</evidence>
<accession>A0A382LZG7</accession>
<dbReference type="Pfam" id="PF00593">
    <property type="entry name" value="TonB_dep_Rec_b-barrel"/>
    <property type="match status" value="1"/>
</dbReference>
<evidence type="ECO:0000256" key="2">
    <source>
        <dbReference type="ARBA" id="ARBA00022448"/>
    </source>
</evidence>
<organism evidence="11">
    <name type="scientific">marine metagenome</name>
    <dbReference type="NCBI Taxonomy" id="408172"/>
    <lineage>
        <taxon>unclassified sequences</taxon>
        <taxon>metagenomes</taxon>
        <taxon>ecological metagenomes</taxon>
    </lineage>
</organism>
<keyword evidence="8" id="KW-0998">Cell outer membrane</keyword>
<feature type="domain" description="TonB-dependent receptor-like beta-barrel" evidence="9">
    <location>
        <begin position="97"/>
        <end position="382"/>
    </location>
</feature>
<feature type="non-terminal residue" evidence="11">
    <location>
        <position position="1"/>
    </location>
</feature>
<evidence type="ECO:0000256" key="8">
    <source>
        <dbReference type="ARBA" id="ARBA00023237"/>
    </source>
</evidence>
<protein>
    <recommendedName>
        <fullName evidence="12">TonB-dependent receptor plug domain-containing protein</fullName>
    </recommendedName>
</protein>
<name>A0A382LZG7_9ZZZZ</name>
<dbReference type="PROSITE" id="PS52016">
    <property type="entry name" value="TONB_DEPENDENT_REC_3"/>
    <property type="match status" value="1"/>
</dbReference>
<evidence type="ECO:0000259" key="10">
    <source>
        <dbReference type="Pfam" id="PF07715"/>
    </source>
</evidence>
<dbReference type="InterPro" id="IPR037066">
    <property type="entry name" value="Plug_dom_sf"/>
</dbReference>
<reference evidence="11" key="1">
    <citation type="submission" date="2018-05" db="EMBL/GenBank/DDBJ databases">
        <authorList>
            <person name="Lanie J.A."/>
            <person name="Ng W.-L."/>
            <person name="Kazmierczak K.M."/>
            <person name="Andrzejewski T.M."/>
            <person name="Davidsen T.M."/>
            <person name="Wayne K.J."/>
            <person name="Tettelin H."/>
            <person name="Glass J.I."/>
            <person name="Rusch D."/>
            <person name="Podicherti R."/>
            <person name="Tsui H.-C.T."/>
            <person name="Winkler M.E."/>
        </authorList>
    </citation>
    <scope>NUCLEOTIDE SEQUENCE</scope>
</reference>
<keyword evidence="3" id="KW-0812">Transmembrane</keyword>
<evidence type="ECO:0000313" key="11">
    <source>
        <dbReference type="EMBL" id="SVC41963.1"/>
    </source>
</evidence>
<dbReference type="Gene3D" id="2.40.170.20">
    <property type="entry name" value="TonB-dependent receptor, beta-barrel domain"/>
    <property type="match status" value="1"/>
</dbReference>
<keyword evidence="6" id="KW-0472">Membrane</keyword>
<gene>
    <name evidence="11" type="ORF">METZ01_LOCUS294817</name>
</gene>
<evidence type="ECO:0000259" key="9">
    <source>
        <dbReference type="Pfam" id="PF00593"/>
    </source>
</evidence>
<evidence type="ECO:0000256" key="1">
    <source>
        <dbReference type="ARBA" id="ARBA00004571"/>
    </source>
</evidence>
<feature type="non-terminal residue" evidence="11">
    <location>
        <position position="391"/>
    </location>
</feature>
<dbReference type="GO" id="GO:0044718">
    <property type="term" value="P:siderophore transmembrane transport"/>
    <property type="evidence" value="ECO:0007669"/>
    <property type="project" value="TreeGrafter"/>
</dbReference>
<dbReference type="PANTHER" id="PTHR30069:SF29">
    <property type="entry name" value="HEMOGLOBIN AND HEMOGLOBIN-HAPTOGLOBIN-BINDING PROTEIN 1-RELATED"/>
    <property type="match status" value="1"/>
</dbReference>
<evidence type="ECO:0000256" key="7">
    <source>
        <dbReference type="ARBA" id="ARBA00023170"/>
    </source>
</evidence>
<dbReference type="InterPro" id="IPR036942">
    <property type="entry name" value="Beta-barrel_TonB_sf"/>
</dbReference>
<dbReference type="SUPFAM" id="SSF56935">
    <property type="entry name" value="Porins"/>
    <property type="match status" value="1"/>
</dbReference>
<feature type="domain" description="TonB-dependent receptor plug" evidence="10">
    <location>
        <begin position="3"/>
        <end position="70"/>
    </location>
</feature>
<dbReference type="AlphaFoldDB" id="A0A382LZG7"/>
<dbReference type="InterPro" id="IPR012910">
    <property type="entry name" value="Plug_dom"/>
</dbReference>
<evidence type="ECO:0008006" key="12">
    <source>
        <dbReference type="Google" id="ProtNLM"/>
    </source>
</evidence>
<dbReference type="PANTHER" id="PTHR30069">
    <property type="entry name" value="TONB-DEPENDENT OUTER MEMBRANE RECEPTOR"/>
    <property type="match status" value="1"/>
</dbReference>